<dbReference type="Proteomes" id="UP000324222">
    <property type="component" value="Unassembled WGS sequence"/>
</dbReference>
<sequence length="115" mass="13220">MIRTAVRRSSSELNAIEQLWGMKRYMGFSLHLFIRVDLQAKLEKPSLPLQRKIARPAILESVRAVWVASVPKFRIRCEHSYWKYTETILSHAASRLSECRLGFLTRSNGFLAGGL</sequence>
<gene>
    <name evidence="1" type="ORF">E2C01_009590</name>
</gene>
<dbReference type="AlphaFoldDB" id="A0A5B7D673"/>
<name>A0A5B7D673_PORTR</name>
<keyword evidence="2" id="KW-1185">Reference proteome</keyword>
<organism evidence="1 2">
    <name type="scientific">Portunus trituberculatus</name>
    <name type="common">Swimming crab</name>
    <name type="synonym">Neptunus trituberculatus</name>
    <dbReference type="NCBI Taxonomy" id="210409"/>
    <lineage>
        <taxon>Eukaryota</taxon>
        <taxon>Metazoa</taxon>
        <taxon>Ecdysozoa</taxon>
        <taxon>Arthropoda</taxon>
        <taxon>Crustacea</taxon>
        <taxon>Multicrustacea</taxon>
        <taxon>Malacostraca</taxon>
        <taxon>Eumalacostraca</taxon>
        <taxon>Eucarida</taxon>
        <taxon>Decapoda</taxon>
        <taxon>Pleocyemata</taxon>
        <taxon>Brachyura</taxon>
        <taxon>Eubrachyura</taxon>
        <taxon>Portunoidea</taxon>
        <taxon>Portunidae</taxon>
        <taxon>Portuninae</taxon>
        <taxon>Portunus</taxon>
    </lineage>
</organism>
<comment type="caution">
    <text evidence="1">The sequence shown here is derived from an EMBL/GenBank/DDBJ whole genome shotgun (WGS) entry which is preliminary data.</text>
</comment>
<evidence type="ECO:0000313" key="2">
    <source>
        <dbReference type="Proteomes" id="UP000324222"/>
    </source>
</evidence>
<evidence type="ECO:0000313" key="1">
    <source>
        <dbReference type="EMBL" id="MPC16755.1"/>
    </source>
</evidence>
<reference evidence="1 2" key="1">
    <citation type="submission" date="2019-05" db="EMBL/GenBank/DDBJ databases">
        <title>Another draft genome of Portunus trituberculatus and its Hox gene families provides insights of decapod evolution.</title>
        <authorList>
            <person name="Jeong J.-H."/>
            <person name="Song I."/>
            <person name="Kim S."/>
            <person name="Choi T."/>
            <person name="Kim D."/>
            <person name="Ryu S."/>
            <person name="Kim W."/>
        </authorList>
    </citation>
    <scope>NUCLEOTIDE SEQUENCE [LARGE SCALE GENOMIC DNA]</scope>
    <source>
        <tissue evidence="1">Muscle</tissue>
    </source>
</reference>
<dbReference type="EMBL" id="VSRR010000533">
    <property type="protein sequence ID" value="MPC16755.1"/>
    <property type="molecule type" value="Genomic_DNA"/>
</dbReference>
<proteinExistence type="predicted"/>
<accession>A0A5B7D673</accession>
<protein>
    <submittedName>
        <fullName evidence="1">Uncharacterized protein</fullName>
    </submittedName>
</protein>